<dbReference type="Proteomes" id="UP000664534">
    <property type="component" value="Unassembled WGS sequence"/>
</dbReference>
<organism evidence="1 2">
    <name type="scientific">Imshaugia aleurites</name>
    <dbReference type="NCBI Taxonomy" id="172621"/>
    <lineage>
        <taxon>Eukaryota</taxon>
        <taxon>Fungi</taxon>
        <taxon>Dikarya</taxon>
        <taxon>Ascomycota</taxon>
        <taxon>Pezizomycotina</taxon>
        <taxon>Lecanoromycetes</taxon>
        <taxon>OSLEUM clade</taxon>
        <taxon>Lecanoromycetidae</taxon>
        <taxon>Lecanorales</taxon>
        <taxon>Lecanorineae</taxon>
        <taxon>Parmeliaceae</taxon>
        <taxon>Imshaugia</taxon>
    </lineage>
</organism>
<dbReference type="AlphaFoldDB" id="A0A8H3FU57"/>
<reference evidence="1" key="1">
    <citation type="submission" date="2021-03" db="EMBL/GenBank/DDBJ databases">
        <authorList>
            <person name="Tagirdzhanova G."/>
        </authorList>
    </citation>
    <scope>NUCLEOTIDE SEQUENCE</scope>
</reference>
<sequence>MQTSTDILILYETEYLKAASSTASASVPANVTAAFCAIASASNVAVQETGIDTSIHQQGMLLHLDLNSSSANQSVILVVMVGNLKHDIKKLRLL</sequence>
<keyword evidence="2" id="KW-1185">Reference proteome</keyword>
<accession>A0A8H3FU57</accession>
<evidence type="ECO:0000313" key="2">
    <source>
        <dbReference type="Proteomes" id="UP000664534"/>
    </source>
</evidence>
<dbReference type="EMBL" id="CAJPDT010000058">
    <property type="protein sequence ID" value="CAF9930754.1"/>
    <property type="molecule type" value="Genomic_DNA"/>
</dbReference>
<name>A0A8H3FU57_9LECA</name>
<protein>
    <submittedName>
        <fullName evidence="1">Uncharacterized protein</fullName>
    </submittedName>
</protein>
<gene>
    <name evidence="1" type="ORF">IMSHALPRED_008273</name>
</gene>
<comment type="caution">
    <text evidence="1">The sequence shown here is derived from an EMBL/GenBank/DDBJ whole genome shotgun (WGS) entry which is preliminary data.</text>
</comment>
<proteinExistence type="predicted"/>
<evidence type="ECO:0000313" key="1">
    <source>
        <dbReference type="EMBL" id="CAF9930754.1"/>
    </source>
</evidence>